<reference evidence="1 2" key="1">
    <citation type="journal article" date="2019" name="Microbiol. Resour. Announc.">
        <title>Draft Genome Sequence of the Most Traditional epsilon-Poly-l-Lysine Producer, Streptomyces albulus NBRC14147.</title>
        <authorList>
            <person name="Yamanaka K."/>
            <person name="Hamano Y."/>
        </authorList>
    </citation>
    <scope>NUCLEOTIDE SEQUENCE [LARGE SCALE GENOMIC DNA]</scope>
    <source>
        <strain evidence="1 2">NBRC 14147</strain>
    </source>
</reference>
<dbReference type="Proteomes" id="UP000288351">
    <property type="component" value="Unassembled WGS sequence"/>
</dbReference>
<evidence type="ECO:0000313" key="1">
    <source>
        <dbReference type="EMBL" id="GCB93078.1"/>
    </source>
</evidence>
<organism evidence="1 2">
    <name type="scientific">Streptomyces noursei</name>
    <name type="common">Streptomyces albulus</name>
    <dbReference type="NCBI Taxonomy" id="1971"/>
    <lineage>
        <taxon>Bacteria</taxon>
        <taxon>Bacillati</taxon>
        <taxon>Actinomycetota</taxon>
        <taxon>Actinomycetes</taxon>
        <taxon>Kitasatosporales</taxon>
        <taxon>Streptomycetaceae</taxon>
        <taxon>Streptomyces</taxon>
    </lineage>
</organism>
<dbReference type="RefSeq" id="WP_016571211.1">
    <property type="nucleotide sequence ID" value="NZ_BHXC01000007.1"/>
</dbReference>
<sequence>MTTAALPPAGYRFLFTDLRTDQLLDVLPVQQVTFDDYIGKAGTLRGTLAAPDEATAARIKAAVTPGRTALWVERGRDLWWGGIIWTATPATNDRGAVTVALQAATFDSYWDHREIRDTLEAQQADQLDIARNLATYAATKAGGDIGIRIDYTGTAGVRRDRTYSRYDATPVREALDRLAAVDGGFEWRVQVYREAETGERVKRLQLGYPKIRSGAVPVMLTYPGNVLAYSWPQDATGMANTWQSRGATDNQNQAEQSNPLLSTEWSYPEKLTEGWPRLDGHSDYTTVERLTTLDEHAKADLARAKEPVVIPSIQVRLDGEVTPALIGATVRLRIRDTWFSDGLDATFRVVGLSVTPDQRGQQEAAELFLEAT</sequence>
<evidence type="ECO:0000313" key="2">
    <source>
        <dbReference type="Proteomes" id="UP000288351"/>
    </source>
</evidence>
<proteinExistence type="predicted"/>
<dbReference type="EMBL" id="BHXC01000007">
    <property type="protein sequence ID" value="GCB93078.1"/>
    <property type="molecule type" value="Genomic_DNA"/>
</dbReference>
<protein>
    <recommendedName>
        <fullName evidence="3">Phage tail protein</fullName>
    </recommendedName>
</protein>
<gene>
    <name evidence="1" type="ORF">SALB_05855</name>
</gene>
<dbReference type="AlphaFoldDB" id="A0A401R637"/>
<comment type="caution">
    <text evidence="1">The sequence shown here is derived from an EMBL/GenBank/DDBJ whole genome shotgun (WGS) entry which is preliminary data.</text>
</comment>
<accession>A0A401R637</accession>
<evidence type="ECO:0008006" key="3">
    <source>
        <dbReference type="Google" id="ProtNLM"/>
    </source>
</evidence>
<name>A0A401R637_STRNR</name>